<evidence type="ECO:0000313" key="2">
    <source>
        <dbReference type="EMBL" id="TYR29663.1"/>
    </source>
</evidence>
<comment type="caution">
    <text evidence="2">The sequence shown here is derived from an EMBL/GenBank/DDBJ whole genome shotgun (WGS) entry which is preliminary data.</text>
</comment>
<dbReference type="EMBL" id="VSZS01000068">
    <property type="protein sequence ID" value="TYR29663.1"/>
    <property type="molecule type" value="Genomic_DNA"/>
</dbReference>
<feature type="chain" id="PRO_5022960270" description="Lipoprotein" evidence="1">
    <location>
        <begin position="23"/>
        <end position="112"/>
    </location>
</feature>
<evidence type="ECO:0000313" key="3">
    <source>
        <dbReference type="Proteomes" id="UP000323258"/>
    </source>
</evidence>
<evidence type="ECO:0008006" key="4">
    <source>
        <dbReference type="Google" id="ProtNLM"/>
    </source>
</evidence>
<dbReference type="AlphaFoldDB" id="A0A5D4GNY1"/>
<proteinExistence type="predicted"/>
<name>A0A5D4GNY1_9HYPH</name>
<gene>
    <name evidence="2" type="ORF">FY036_22725</name>
</gene>
<keyword evidence="3" id="KW-1185">Reference proteome</keyword>
<reference evidence="2 3" key="2">
    <citation type="submission" date="2019-09" db="EMBL/GenBank/DDBJ databases">
        <title>Mesorhizobium sp. MaA-C15 isolated from Microcystis aeruginosa.</title>
        <authorList>
            <person name="Jeong S.E."/>
            <person name="Jin H.M."/>
            <person name="Jeon C.O."/>
        </authorList>
    </citation>
    <scope>NUCLEOTIDE SEQUENCE [LARGE SCALE GENOMIC DNA]</scope>
    <source>
        <strain evidence="2 3">MaA-C15</strain>
    </source>
</reference>
<keyword evidence="1" id="KW-0732">Signal</keyword>
<dbReference type="OrthoDB" id="8086190at2"/>
<sequence length="112" mass="11647">MYQRLALLLLVPLAGCVSAGSADVTRELSVGQTGHITAYRADRCGAEPPSFAALAPRLPRSELVTYSDGGLSSRVSNECGTRVPTRAVNGTGVKAGSEVKRFQSGTVAIVVK</sequence>
<evidence type="ECO:0000256" key="1">
    <source>
        <dbReference type="SAM" id="SignalP"/>
    </source>
</evidence>
<organism evidence="2 3">
    <name type="scientific">Neoaquamicrobium microcysteis</name>
    <dbReference type="NCBI Taxonomy" id="2682781"/>
    <lineage>
        <taxon>Bacteria</taxon>
        <taxon>Pseudomonadati</taxon>
        <taxon>Pseudomonadota</taxon>
        <taxon>Alphaproteobacteria</taxon>
        <taxon>Hyphomicrobiales</taxon>
        <taxon>Phyllobacteriaceae</taxon>
        <taxon>Neoaquamicrobium</taxon>
    </lineage>
</organism>
<reference evidence="2 3" key="1">
    <citation type="submission" date="2019-08" db="EMBL/GenBank/DDBJ databases">
        <authorList>
            <person name="Seo Y.L."/>
        </authorList>
    </citation>
    <scope>NUCLEOTIDE SEQUENCE [LARGE SCALE GENOMIC DNA]</scope>
    <source>
        <strain evidence="2 3">MaA-C15</strain>
    </source>
</reference>
<protein>
    <recommendedName>
        <fullName evidence="4">Lipoprotein</fullName>
    </recommendedName>
</protein>
<dbReference type="RefSeq" id="WP_148916972.1">
    <property type="nucleotide sequence ID" value="NZ_VSZS01000068.1"/>
</dbReference>
<dbReference type="Proteomes" id="UP000323258">
    <property type="component" value="Unassembled WGS sequence"/>
</dbReference>
<accession>A0A5D4GNY1</accession>
<feature type="signal peptide" evidence="1">
    <location>
        <begin position="1"/>
        <end position="22"/>
    </location>
</feature>